<feature type="region of interest" description="Disordered" evidence="1">
    <location>
        <begin position="145"/>
        <end position="204"/>
    </location>
</feature>
<name>A0A9J6BNF8_POLVA</name>
<feature type="compositionally biased region" description="Acidic residues" evidence="1">
    <location>
        <begin position="166"/>
        <end position="182"/>
    </location>
</feature>
<sequence>MDKNQVNEPEPPIETRIGEMKKQFQKSYDIFMRAHDELTKLNFEHLTVHRENRELNEAISKLNTSDVNEILGTTSIDDSIQILRSKINSDEEKIKSTFPDITKLLKIMNNLQIDIESLREQQDKFVKLTNDVHEEMNRFEKEIEEASNQLDDLTVESVDSSGSSSNEEEEDDVSHDDDEEYEEFRKGKRNNEEEEAFDSECFSD</sequence>
<keyword evidence="3" id="KW-1185">Reference proteome</keyword>
<dbReference type="Proteomes" id="UP001107558">
    <property type="component" value="Chromosome 3"/>
</dbReference>
<feature type="compositionally biased region" description="Low complexity" evidence="1">
    <location>
        <begin position="155"/>
        <end position="165"/>
    </location>
</feature>
<evidence type="ECO:0000256" key="1">
    <source>
        <dbReference type="SAM" id="MobiDB-lite"/>
    </source>
</evidence>
<proteinExistence type="predicted"/>
<dbReference type="GO" id="GO:0016192">
    <property type="term" value="P:vesicle-mediated transport"/>
    <property type="evidence" value="ECO:0007669"/>
    <property type="project" value="InterPro"/>
</dbReference>
<dbReference type="SUPFAM" id="SSF47661">
    <property type="entry name" value="t-snare proteins"/>
    <property type="match status" value="1"/>
</dbReference>
<comment type="caution">
    <text evidence="2">The sequence shown here is derived from an EMBL/GenBank/DDBJ whole genome shotgun (WGS) entry which is preliminary data.</text>
</comment>
<dbReference type="AlphaFoldDB" id="A0A9J6BNF8"/>
<feature type="compositionally biased region" description="Acidic residues" evidence="1">
    <location>
        <begin position="192"/>
        <end position="204"/>
    </location>
</feature>
<protein>
    <submittedName>
        <fullName evidence="2">Uncharacterized protein</fullName>
    </submittedName>
</protein>
<dbReference type="OrthoDB" id="10406345at2759"/>
<organism evidence="2 3">
    <name type="scientific">Polypedilum vanderplanki</name>
    <name type="common">Sleeping chironomid midge</name>
    <dbReference type="NCBI Taxonomy" id="319348"/>
    <lineage>
        <taxon>Eukaryota</taxon>
        <taxon>Metazoa</taxon>
        <taxon>Ecdysozoa</taxon>
        <taxon>Arthropoda</taxon>
        <taxon>Hexapoda</taxon>
        <taxon>Insecta</taxon>
        <taxon>Pterygota</taxon>
        <taxon>Neoptera</taxon>
        <taxon>Endopterygota</taxon>
        <taxon>Diptera</taxon>
        <taxon>Nematocera</taxon>
        <taxon>Chironomoidea</taxon>
        <taxon>Chironomidae</taxon>
        <taxon>Chironominae</taxon>
        <taxon>Polypedilum</taxon>
        <taxon>Polypedilum</taxon>
    </lineage>
</organism>
<evidence type="ECO:0000313" key="2">
    <source>
        <dbReference type="EMBL" id="KAG5670958.1"/>
    </source>
</evidence>
<dbReference type="EMBL" id="JADBJN010000003">
    <property type="protein sequence ID" value="KAG5670958.1"/>
    <property type="molecule type" value="Genomic_DNA"/>
</dbReference>
<evidence type="ECO:0000313" key="3">
    <source>
        <dbReference type="Proteomes" id="UP001107558"/>
    </source>
</evidence>
<accession>A0A9J6BNF8</accession>
<reference evidence="2" key="1">
    <citation type="submission" date="2021-03" db="EMBL/GenBank/DDBJ databases">
        <title>Chromosome level genome of the anhydrobiotic midge Polypedilum vanderplanki.</title>
        <authorList>
            <person name="Yoshida Y."/>
            <person name="Kikawada T."/>
            <person name="Gusev O."/>
        </authorList>
    </citation>
    <scope>NUCLEOTIDE SEQUENCE</scope>
    <source>
        <strain evidence="2">NIAS01</strain>
        <tissue evidence="2">Whole body or cell culture</tissue>
    </source>
</reference>
<gene>
    <name evidence="2" type="ORF">PVAND_001187</name>
</gene>
<dbReference type="GO" id="GO:0016020">
    <property type="term" value="C:membrane"/>
    <property type="evidence" value="ECO:0007669"/>
    <property type="project" value="InterPro"/>
</dbReference>
<dbReference type="InterPro" id="IPR010989">
    <property type="entry name" value="SNARE"/>
</dbReference>